<proteinExistence type="predicted"/>
<reference evidence="2" key="1">
    <citation type="submission" date="2009-02" db="EMBL/GenBank/DDBJ databases">
        <title>The Genome Sequence of Shigella sp. D9.</title>
        <authorList>
            <consortium name="The Broad Institute Genome Sequencing Platform"/>
            <person name="Ward D."/>
            <person name="Young S.K."/>
            <person name="Kodira C.D."/>
            <person name="Zeng Q."/>
            <person name="Koehrsen M."/>
            <person name="Alvarado L."/>
            <person name="Berlin A."/>
            <person name="Borenstein D."/>
            <person name="Chen Z."/>
            <person name="Engels R."/>
            <person name="Freedman E."/>
            <person name="Gellesch M."/>
            <person name="Goldberg J."/>
            <person name="Griggs A."/>
            <person name="Gujja S."/>
            <person name="Heiman D."/>
            <person name="Hepburn T."/>
            <person name="Howarth C."/>
            <person name="Jen D."/>
            <person name="Larson L."/>
            <person name="Lewis B."/>
            <person name="Mehta T."/>
            <person name="Park D."/>
            <person name="Pearson M."/>
            <person name="Roberts A."/>
            <person name="Saif S."/>
            <person name="Shea T."/>
            <person name="Shenoy N."/>
            <person name="Sisk P."/>
            <person name="Stolte C."/>
            <person name="Sykes S."/>
            <person name="Walk T."/>
            <person name="White J."/>
            <person name="Yandava C."/>
            <person name="Allen-Vercoe E."/>
            <person name="Strauss J."/>
            <person name="Sibley C."/>
            <person name="White A."/>
            <person name="Ambrose C."/>
            <person name="Lander E."/>
            <person name="Nusbaum C."/>
            <person name="Galagan J."/>
            <person name="Birren B."/>
        </authorList>
    </citation>
    <scope>NUCLEOTIDE SEQUENCE [LARGE SCALE GENOMIC DNA]</scope>
    <source>
        <strain evidence="2">D11</strain>
    </source>
</reference>
<dbReference type="InterPro" id="IPR013785">
    <property type="entry name" value="Aldolase_TIM"/>
</dbReference>
<sequence length="122" mass="14330">MKKYLILSCYFILSSFIFSQEIYRDRMRDFIRELRGNTSRDKIFITQNGNALYFQDGKLDEEFFSVTDGTTQESLFYGDELKFNKLTSPKLKKELLDMLIPIRQAGKVVLTINYGKGEKTKK</sequence>
<comment type="caution">
    <text evidence="1">The sequence shown here is derived from an EMBL/GenBank/DDBJ whole genome shotgun (WGS) entry which is preliminary data.</text>
</comment>
<dbReference type="Gene3D" id="3.20.20.70">
    <property type="entry name" value="Aldolase class I"/>
    <property type="match status" value="1"/>
</dbReference>
<evidence type="ECO:0000313" key="1">
    <source>
        <dbReference type="EMBL" id="EFD81597.2"/>
    </source>
</evidence>
<organism evidence="1 2">
    <name type="scientific">Fusobacterium animalis D11</name>
    <dbReference type="NCBI Taxonomy" id="556264"/>
    <lineage>
        <taxon>Bacteria</taxon>
        <taxon>Fusobacteriati</taxon>
        <taxon>Fusobacteriota</taxon>
        <taxon>Fusobacteriia</taxon>
        <taxon>Fusobacteriales</taxon>
        <taxon>Fusobacteriaceae</taxon>
        <taxon>Fusobacterium</taxon>
    </lineage>
</organism>
<gene>
    <name evidence="1" type="ORF">PSAG_01633</name>
</gene>
<protein>
    <submittedName>
        <fullName evidence="1">Uncharacterized protein</fullName>
    </submittedName>
</protein>
<dbReference type="AlphaFoldDB" id="D6BHK6"/>
<evidence type="ECO:0000313" key="2">
    <source>
        <dbReference type="Proteomes" id="UP000004650"/>
    </source>
</evidence>
<name>D6BHK6_9FUSO</name>
<accession>D6BHK6</accession>
<reference evidence="1 2" key="2">
    <citation type="submission" date="2013-10" db="EMBL/GenBank/DDBJ databases">
        <title>The Genome Sequence of Fusobacterium nucleatum subsp. animalis D11.</title>
        <authorList>
            <consortium name="The Broad Institute Genomics Platform"/>
            <person name="Earl A."/>
            <person name="Ward D."/>
            <person name="Feldgarden M."/>
            <person name="Gevers D."/>
            <person name="Kostic A."/>
            <person name="Garrett W."/>
            <person name="Young S.K."/>
            <person name="Zeng Q."/>
            <person name="Gargeya S."/>
            <person name="Fitzgerald M."/>
            <person name="Abouelleil A."/>
            <person name="Alvarado L."/>
            <person name="Berlin A.M."/>
            <person name="Chapman S.B."/>
            <person name="Gainer-Dewar J."/>
            <person name="Goldberg J."/>
            <person name="Gnerre S."/>
            <person name="Griggs A."/>
            <person name="Gujja S."/>
            <person name="Hansen M."/>
            <person name="Howarth C."/>
            <person name="Imamovic A."/>
            <person name="Ireland A."/>
            <person name="Larimer J."/>
            <person name="McCowan C."/>
            <person name="Murphy C."/>
            <person name="Pearson M."/>
            <person name="Poon T.W."/>
            <person name="Priest M."/>
            <person name="Roberts A."/>
            <person name="Saif S."/>
            <person name="Shea T."/>
            <person name="Sykes S."/>
            <person name="Wortman J."/>
            <person name="Nusbaum C."/>
            <person name="Birren B."/>
        </authorList>
    </citation>
    <scope>NUCLEOTIDE SEQUENCE [LARGE SCALE GENOMIC DNA]</scope>
    <source>
        <strain evidence="1 2">D11</strain>
    </source>
</reference>
<dbReference type="EMBL" id="ACDS02000039">
    <property type="protein sequence ID" value="EFD81597.2"/>
    <property type="molecule type" value="Genomic_DNA"/>
</dbReference>
<dbReference type="Proteomes" id="UP000004650">
    <property type="component" value="Unassembled WGS sequence"/>
</dbReference>